<keyword evidence="2 3" id="KW-0789">Thiol protease inhibitor</keyword>
<dbReference type="InterPro" id="IPR000010">
    <property type="entry name" value="Cystatin_dom"/>
</dbReference>
<dbReference type="PANTHER" id="PTHR11413">
    <property type="entry name" value="CYSTATIN FAMILY MEMBER"/>
    <property type="match status" value="1"/>
</dbReference>
<dbReference type="Proteomes" id="UP001161247">
    <property type="component" value="Chromosome 3"/>
</dbReference>
<feature type="domain" description="Cystatin" evidence="4">
    <location>
        <begin position="1"/>
        <end position="87"/>
    </location>
</feature>
<keyword evidence="6" id="KW-1185">Reference proteome</keyword>
<dbReference type="InterPro" id="IPR046350">
    <property type="entry name" value="Cystatin_sf"/>
</dbReference>
<gene>
    <name evidence="5" type="ORF">OLC1_LOCUS9470</name>
</gene>
<dbReference type="AlphaFoldDB" id="A0AAV1CXH2"/>
<evidence type="ECO:0000259" key="4">
    <source>
        <dbReference type="SMART" id="SM00043"/>
    </source>
</evidence>
<accession>A0AAV1CXH2</accession>
<dbReference type="PANTHER" id="PTHR11413:SF110">
    <property type="entry name" value="CYSTEINE PROTEINASE INHIBITOR 6"/>
    <property type="match status" value="1"/>
</dbReference>
<evidence type="ECO:0000313" key="6">
    <source>
        <dbReference type="Proteomes" id="UP001161247"/>
    </source>
</evidence>
<dbReference type="Pfam" id="PF16845">
    <property type="entry name" value="SQAPI"/>
    <property type="match status" value="1"/>
</dbReference>
<evidence type="ECO:0000256" key="2">
    <source>
        <dbReference type="ARBA" id="ARBA00022704"/>
    </source>
</evidence>
<dbReference type="Gene3D" id="3.10.450.10">
    <property type="match status" value="1"/>
</dbReference>
<evidence type="ECO:0000256" key="1">
    <source>
        <dbReference type="ARBA" id="ARBA00022690"/>
    </source>
</evidence>
<name>A0AAV1CXH2_OLDCO</name>
<evidence type="ECO:0000256" key="3">
    <source>
        <dbReference type="RuleBase" id="RU362130"/>
    </source>
</evidence>
<dbReference type="InterPro" id="IPR027214">
    <property type="entry name" value="Cystatin"/>
</dbReference>
<dbReference type="SMART" id="SM00043">
    <property type="entry name" value="CY"/>
    <property type="match status" value="1"/>
</dbReference>
<evidence type="ECO:0000313" key="5">
    <source>
        <dbReference type="EMBL" id="CAI9099444.1"/>
    </source>
</evidence>
<dbReference type="SUPFAM" id="SSF54403">
    <property type="entry name" value="Cystatin/monellin"/>
    <property type="match status" value="1"/>
</dbReference>
<dbReference type="GO" id="GO:0004869">
    <property type="term" value="F:cysteine-type endopeptidase inhibitor activity"/>
    <property type="evidence" value="ECO:0007669"/>
    <property type="project" value="UniProtKB-KW"/>
</dbReference>
<reference evidence="5" key="1">
    <citation type="submission" date="2023-03" db="EMBL/GenBank/DDBJ databases">
        <authorList>
            <person name="Julca I."/>
        </authorList>
    </citation>
    <scope>NUCLEOTIDE SEQUENCE</scope>
</reference>
<sequence>MGGTSPYGGTQEELEKLGRFAVQEYNNKENALLEFVRVIDALETGVDGIMYDLVLEAVDGGEKKIYEAKVWEQPWMNFKELDQFEHEDLIYRSYDYDN</sequence>
<keyword evidence="1 3" id="KW-0646">Protease inhibitor</keyword>
<dbReference type="CDD" id="cd00042">
    <property type="entry name" value="CY"/>
    <property type="match status" value="1"/>
</dbReference>
<organism evidence="5 6">
    <name type="scientific">Oldenlandia corymbosa var. corymbosa</name>
    <dbReference type="NCBI Taxonomy" id="529605"/>
    <lineage>
        <taxon>Eukaryota</taxon>
        <taxon>Viridiplantae</taxon>
        <taxon>Streptophyta</taxon>
        <taxon>Embryophyta</taxon>
        <taxon>Tracheophyta</taxon>
        <taxon>Spermatophyta</taxon>
        <taxon>Magnoliopsida</taxon>
        <taxon>eudicotyledons</taxon>
        <taxon>Gunneridae</taxon>
        <taxon>Pentapetalae</taxon>
        <taxon>asterids</taxon>
        <taxon>lamiids</taxon>
        <taxon>Gentianales</taxon>
        <taxon>Rubiaceae</taxon>
        <taxon>Rubioideae</taxon>
        <taxon>Spermacoceae</taxon>
        <taxon>Hedyotis-Oldenlandia complex</taxon>
        <taxon>Oldenlandia</taxon>
    </lineage>
</organism>
<protein>
    <recommendedName>
        <fullName evidence="3">Cysteine proteinase inhibitor</fullName>
    </recommendedName>
</protein>
<proteinExistence type="inferred from homology"/>
<comment type="similarity">
    <text evidence="3">Belongs to the cystatin family. Phytocystatin subfamily.</text>
</comment>
<dbReference type="EMBL" id="OX459120">
    <property type="protein sequence ID" value="CAI9099444.1"/>
    <property type="molecule type" value="Genomic_DNA"/>
</dbReference>